<sequence>MVSSRSELAEESARLKARNLILEQKLQKMASLNAQNVRLRELLNSSRLVDEKVVISELIGVDPDPRIKQVLINKGDLDGVHPGQPLLDANGVMGQVTQVGPLNSRVILLTDKTSRIPVQVNRNGFRAIASGTESGTELELLHIPGTADIKVGDLLVTSGMGGRFPVGYPVAEVTEVVQDPGHPFLSIRARPSAQLHYSRLVMLVFTSEREIYGHAQSLPDEPSSEGAATETKPEEKTP</sequence>
<dbReference type="InterPro" id="IPR007221">
    <property type="entry name" value="MreC"/>
</dbReference>
<feature type="region of interest" description="Disordered" evidence="6">
    <location>
        <begin position="215"/>
        <end position="238"/>
    </location>
</feature>
<name>A0A1X7AG48_9GAMM</name>
<gene>
    <name evidence="8" type="primary">mreC</name>
    <name evidence="8" type="ORF">EHSB41UT_00728</name>
</gene>
<dbReference type="PANTHER" id="PTHR34138:SF1">
    <property type="entry name" value="CELL SHAPE-DETERMINING PROTEIN MREC"/>
    <property type="match status" value="1"/>
</dbReference>
<dbReference type="InterPro" id="IPR055342">
    <property type="entry name" value="MreC_beta-barrel_core"/>
</dbReference>
<dbReference type="InterPro" id="IPR042175">
    <property type="entry name" value="Cell/Rod_MreC_2"/>
</dbReference>
<dbReference type="PANTHER" id="PTHR34138">
    <property type="entry name" value="CELL SHAPE-DETERMINING PROTEIN MREC"/>
    <property type="match status" value="1"/>
</dbReference>
<evidence type="ECO:0000256" key="1">
    <source>
        <dbReference type="ARBA" id="ARBA00009369"/>
    </source>
</evidence>
<keyword evidence="3" id="KW-0133">Cell shape</keyword>
<proteinExistence type="inferred from homology"/>
<dbReference type="AlphaFoldDB" id="A0A1X7AG48"/>
<evidence type="ECO:0000256" key="5">
    <source>
        <dbReference type="SAM" id="Coils"/>
    </source>
</evidence>
<feature type="coiled-coil region" evidence="5">
    <location>
        <begin position="5"/>
        <end position="42"/>
    </location>
</feature>
<evidence type="ECO:0000313" key="9">
    <source>
        <dbReference type="Proteomes" id="UP000196573"/>
    </source>
</evidence>
<dbReference type="NCBIfam" id="TIGR00219">
    <property type="entry name" value="mreC"/>
    <property type="match status" value="1"/>
</dbReference>
<keyword evidence="9" id="KW-1185">Reference proteome</keyword>
<accession>A0A1X7AG48</accession>
<feature type="domain" description="Rod shape-determining protein MreC beta-barrel core" evidence="7">
    <location>
        <begin position="59"/>
        <end position="204"/>
    </location>
</feature>
<dbReference type="Gene3D" id="2.40.10.340">
    <property type="entry name" value="Rod shape-determining protein MreC, domain 1"/>
    <property type="match status" value="1"/>
</dbReference>
<evidence type="ECO:0000313" key="8">
    <source>
        <dbReference type="EMBL" id="SMA37369.1"/>
    </source>
</evidence>
<evidence type="ECO:0000256" key="2">
    <source>
        <dbReference type="ARBA" id="ARBA00013855"/>
    </source>
</evidence>
<dbReference type="EMBL" id="FWPT01000002">
    <property type="protein sequence ID" value="SMA37369.1"/>
    <property type="molecule type" value="Genomic_DNA"/>
</dbReference>
<comment type="similarity">
    <text evidence="1">Belongs to the MreC family.</text>
</comment>
<evidence type="ECO:0000256" key="4">
    <source>
        <dbReference type="ARBA" id="ARBA00032089"/>
    </source>
</evidence>
<dbReference type="Proteomes" id="UP000196573">
    <property type="component" value="Unassembled WGS sequence"/>
</dbReference>
<dbReference type="InterPro" id="IPR042177">
    <property type="entry name" value="Cell/Rod_1"/>
</dbReference>
<protein>
    <recommendedName>
        <fullName evidence="2">Cell shape-determining protein MreC</fullName>
    </recommendedName>
    <alternativeName>
        <fullName evidence="4">Cell shape protein MreC</fullName>
    </alternativeName>
</protein>
<evidence type="ECO:0000259" key="7">
    <source>
        <dbReference type="Pfam" id="PF04085"/>
    </source>
</evidence>
<dbReference type="GO" id="GO:0005886">
    <property type="term" value="C:plasma membrane"/>
    <property type="evidence" value="ECO:0007669"/>
    <property type="project" value="TreeGrafter"/>
</dbReference>
<keyword evidence="5" id="KW-0175">Coiled coil</keyword>
<dbReference type="PIRSF" id="PIRSF038471">
    <property type="entry name" value="MreC"/>
    <property type="match status" value="1"/>
</dbReference>
<evidence type="ECO:0000256" key="6">
    <source>
        <dbReference type="SAM" id="MobiDB-lite"/>
    </source>
</evidence>
<reference evidence="8 9" key="1">
    <citation type="submission" date="2017-03" db="EMBL/GenBank/DDBJ databases">
        <authorList>
            <person name="Afonso C.L."/>
            <person name="Miller P.J."/>
            <person name="Scott M.A."/>
            <person name="Spackman E."/>
            <person name="Goraichik I."/>
            <person name="Dimitrov K.M."/>
            <person name="Suarez D.L."/>
            <person name="Swayne D.E."/>
        </authorList>
    </citation>
    <scope>NUCLEOTIDE SEQUENCE [LARGE SCALE GENOMIC DNA]</scope>
    <source>
        <strain evidence="8">SB41UT1</strain>
    </source>
</reference>
<organism evidence="8 9">
    <name type="scientific">Parendozoicomonas haliclonae</name>
    <dbReference type="NCBI Taxonomy" id="1960125"/>
    <lineage>
        <taxon>Bacteria</taxon>
        <taxon>Pseudomonadati</taxon>
        <taxon>Pseudomonadota</taxon>
        <taxon>Gammaproteobacteria</taxon>
        <taxon>Oceanospirillales</taxon>
        <taxon>Endozoicomonadaceae</taxon>
        <taxon>Parendozoicomonas</taxon>
    </lineage>
</organism>
<evidence type="ECO:0000256" key="3">
    <source>
        <dbReference type="ARBA" id="ARBA00022960"/>
    </source>
</evidence>
<dbReference type="Pfam" id="PF04085">
    <property type="entry name" value="MreC"/>
    <property type="match status" value="1"/>
</dbReference>
<dbReference type="GO" id="GO:0008360">
    <property type="term" value="P:regulation of cell shape"/>
    <property type="evidence" value="ECO:0007669"/>
    <property type="project" value="UniProtKB-KW"/>
</dbReference>
<dbReference type="Gene3D" id="2.40.10.350">
    <property type="entry name" value="Rod shape-determining protein MreC, domain 2"/>
    <property type="match status" value="1"/>
</dbReference>